<organism evidence="1 2">
    <name type="scientific">Orchesella cincta</name>
    <name type="common">Springtail</name>
    <name type="synonym">Podura cincta</name>
    <dbReference type="NCBI Taxonomy" id="48709"/>
    <lineage>
        <taxon>Eukaryota</taxon>
        <taxon>Metazoa</taxon>
        <taxon>Ecdysozoa</taxon>
        <taxon>Arthropoda</taxon>
        <taxon>Hexapoda</taxon>
        <taxon>Collembola</taxon>
        <taxon>Entomobryomorpha</taxon>
        <taxon>Entomobryoidea</taxon>
        <taxon>Orchesellidae</taxon>
        <taxon>Orchesellinae</taxon>
        <taxon>Orchesella</taxon>
    </lineage>
</organism>
<evidence type="ECO:0008006" key="3">
    <source>
        <dbReference type="Google" id="ProtNLM"/>
    </source>
</evidence>
<dbReference type="EMBL" id="LJIJ01008879">
    <property type="protein sequence ID" value="ODM62459.1"/>
    <property type="molecule type" value="Genomic_DNA"/>
</dbReference>
<reference evidence="1 2" key="1">
    <citation type="journal article" date="2016" name="Genome Biol. Evol.">
        <title>Gene Family Evolution Reflects Adaptation to Soil Environmental Stressors in the Genome of the Collembolan Orchesella cincta.</title>
        <authorList>
            <person name="Faddeeva-Vakhrusheva A."/>
            <person name="Derks M.F."/>
            <person name="Anvar S.Y."/>
            <person name="Agamennone V."/>
            <person name="Suring W."/>
            <person name="Smit S."/>
            <person name="van Straalen N.M."/>
            <person name="Roelofs D."/>
        </authorList>
    </citation>
    <scope>NUCLEOTIDE SEQUENCE [LARGE SCALE GENOMIC DNA]</scope>
    <source>
        <tissue evidence="1">Mixed pool</tissue>
    </source>
</reference>
<dbReference type="AlphaFoldDB" id="A0A1D2M0I5"/>
<protein>
    <recommendedName>
        <fullName evidence="3">DUF4789 domain-containing protein</fullName>
    </recommendedName>
</protein>
<name>A0A1D2M0I5_ORCCI</name>
<evidence type="ECO:0000313" key="1">
    <source>
        <dbReference type="EMBL" id="ODM62459.1"/>
    </source>
</evidence>
<dbReference type="OrthoDB" id="6328618at2759"/>
<gene>
    <name evidence="1" type="ORF">Ocin01_20209</name>
</gene>
<evidence type="ECO:0000313" key="2">
    <source>
        <dbReference type="Proteomes" id="UP000094527"/>
    </source>
</evidence>
<comment type="caution">
    <text evidence="1">The sequence shown here is derived from an EMBL/GenBank/DDBJ whole genome shotgun (WGS) entry which is preliminary data.</text>
</comment>
<sequence>MMIEIQRHCMSFIQSVQPHSTNTNAGIQKQKYFLRNRIFNSTQQNLILAQVTLIMSNTCKWISFGVSLVFLYHLSQENNSKCPNEGELMQNDTGECFKRETKGPCFNNLVFVEDKPRSPYGACSCPYMEFNRTIIYYEGQCYFVFSQAYCNEGYWLNVTTHGEPFVN</sequence>
<proteinExistence type="predicted"/>
<keyword evidence="2" id="KW-1185">Reference proteome</keyword>
<accession>A0A1D2M0I5</accession>
<dbReference type="Proteomes" id="UP000094527">
    <property type="component" value="Unassembled WGS sequence"/>
</dbReference>